<dbReference type="PROSITE" id="PS50812">
    <property type="entry name" value="PWWP"/>
    <property type="match status" value="1"/>
</dbReference>
<keyword evidence="9" id="KW-0418">Kinase</keyword>
<protein>
    <submittedName>
        <fullName evidence="9">Protein kinase C-binding protein 1</fullName>
    </submittedName>
</protein>
<evidence type="ECO:0000256" key="1">
    <source>
        <dbReference type="ARBA" id="ARBA00022723"/>
    </source>
</evidence>
<evidence type="ECO:0000256" key="6">
    <source>
        <dbReference type="SAM" id="MobiDB-lite"/>
    </source>
</evidence>
<feature type="compositionally biased region" description="Basic residues" evidence="6">
    <location>
        <begin position="1"/>
        <end position="15"/>
    </location>
</feature>
<keyword evidence="2 5" id="KW-0863">Zinc-finger</keyword>
<feature type="region of interest" description="Disordered" evidence="6">
    <location>
        <begin position="441"/>
        <end position="460"/>
    </location>
</feature>
<dbReference type="GO" id="GO:0005737">
    <property type="term" value="C:cytoplasm"/>
    <property type="evidence" value="ECO:0007669"/>
    <property type="project" value="TreeGrafter"/>
</dbReference>
<dbReference type="PANTHER" id="PTHR46453:SF5">
    <property type="entry name" value="PROTEIN KINASE C-BINDING PROTEIN 1 ISOFORM X1"/>
    <property type="match status" value="1"/>
</dbReference>
<keyword evidence="1" id="KW-0479">Metal-binding</keyword>
<evidence type="ECO:0000256" key="4">
    <source>
        <dbReference type="ARBA" id="ARBA00023117"/>
    </source>
</evidence>
<comment type="caution">
    <text evidence="9">The sequence shown here is derived from an EMBL/GenBank/DDBJ whole genome shotgun (WGS) entry which is preliminary data.</text>
</comment>
<keyword evidence="9" id="KW-0808">Transferase</keyword>
<dbReference type="GO" id="GO:0016301">
    <property type="term" value="F:kinase activity"/>
    <property type="evidence" value="ECO:0007669"/>
    <property type="project" value="UniProtKB-KW"/>
</dbReference>
<accession>A0A4Y2DSH8</accession>
<dbReference type="InterPro" id="IPR001841">
    <property type="entry name" value="Znf_RING"/>
</dbReference>
<proteinExistence type="predicted"/>
<dbReference type="GO" id="GO:0003714">
    <property type="term" value="F:transcription corepressor activity"/>
    <property type="evidence" value="ECO:0007669"/>
    <property type="project" value="TreeGrafter"/>
</dbReference>
<dbReference type="PANTHER" id="PTHR46453">
    <property type="entry name" value="PROTEIN KINASE C-BINDING PROTEIN 1"/>
    <property type="match status" value="1"/>
</dbReference>
<evidence type="ECO:0000259" key="7">
    <source>
        <dbReference type="PROSITE" id="PS50089"/>
    </source>
</evidence>
<dbReference type="Gene3D" id="1.20.920.10">
    <property type="entry name" value="Bromodomain-like"/>
    <property type="match status" value="1"/>
</dbReference>
<dbReference type="SUPFAM" id="SSF63748">
    <property type="entry name" value="Tudor/PWWP/MBT"/>
    <property type="match status" value="1"/>
</dbReference>
<reference evidence="9 10" key="1">
    <citation type="journal article" date="2019" name="Sci. Rep.">
        <title>Orb-weaving spider Araneus ventricosus genome elucidates the spidroin gene catalogue.</title>
        <authorList>
            <person name="Kono N."/>
            <person name="Nakamura H."/>
            <person name="Ohtoshi R."/>
            <person name="Moran D.A.P."/>
            <person name="Shinohara A."/>
            <person name="Yoshida Y."/>
            <person name="Fujiwara M."/>
            <person name="Mori M."/>
            <person name="Tomita M."/>
            <person name="Arakawa K."/>
        </authorList>
    </citation>
    <scope>NUCLEOTIDE SEQUENCE [LARGE SCALE GENOMIC DNA]</scope>
</reference>
<sequence length="460" mass="53137">MRVRSKSRFSTRASKRKNETESSSTAASEPQPKRMSKRNESEQKESSSSVTRGSTISSSVVVDKYCWFCHTETDDKICVTCHRVFHNKCLDKISASFSELGVCPECQSKSVDGTELSSNKFFNLDKLKRMLDVLTRRSFDKKREKNEIFLRWPEEDRDKLFKIIDFEILLDNINHVLPYTKTAEFYGDVKFIYHNSCIVYGANSDQAKAAENLRRDFKTELLDLEACPECYYHLYCDESDSYDPFIRLCDSPHDIVWAQLTGHPYWPSKCLKVVKGFAHVRFFGEHELSNIPINKCFFMSESHPKNKNSNLSNPENSGPKSQRFKSARTELLRYIRLYERKYGAFPFYPHKTPYKPQEKQNEDVGVTPVTEERWAPETCPDVSLITSVFFWHATTSTTDERSDVTNSLAPWAFQYQPKSGWGRRTSDLVLSVDAGLRRRLPAALGLSDEQNPGQMKDEEP</sequence>
<dbReference type="Gene3D" id="2.30.30.140">
    <property type="match status" value="1"/>
</dbReference>
<dbReference type="InterPro" id="IPR000313">
    <property type="entry name" value="PWWP_dom"/>
</dbReference>
<dbReference type="OrthoDB" id="298344at2759"/>
<feature type="region of interest" description="Disordered" evidence="6">
    <location>
        <begin position="1"/>
        <end position="53"/>
    </location>
</feature>
<dbReference type="SUPFAM" id="SSF47370">
    <property type="entry name" value="Bromodomain"/>
    <property type="match status" value="1"/>
</dbReference>
<evidence type="ECO:0000256" key="5">
    <source>
        <dbReference type="PROSITE-ProRule" id="PRU00175"/>
    </source>
</evidence>
<name>A0A4Y2DSH8_ARAVE</name>
<keyword evidence="4" id="KW-0103">Bromodomain</keyword>
<feature type="domain" description="RING-type" evidence="7">
    <location>
        <begin position="66"/>
        <end position="107"/>
    </location>
</feature>
<evidence type="ECO:0000313" key="10">
    <source>
        <dbReference type="Proteomes" id="UP000499080"/>
    </source>
</evidence>
<dbReference type="AlphaFoldDB" id="A0A4Y2DSH8"/>
<feature type="domain" description="PWWP" evidence="8">
    <location>
        <begin position="252"/>
        <end position="302"/>
    </location>
</feature>
<dbReference type="InterPro" id="IPR036427">
    <property type="entry name" value="Bromodomain-like_sf"/>
</dbReference>
<evidence type="ECO:0000256" key="2">
    <source>
        <dbReference type="ARBA" id="ARBA00022771"/>
    </source>
</evidence>
<evidence type="ECO:0000256" key="3">
    <source>
        <dbReference type="ARBA" id="ARBA00022833"/>
    </source>
</evidence>
<organism evidence="9 10">
    <name type="scientific">Araneus ventricosus</name>
    <name type="common">Orbweaver spider</name>
    <name type="synonym">Epeira ventricosa</name>
    <dbReference type="NCBI Taxonomy" id="182803"/>
    <lineage>
        <taxon>Eukaryota</taxon>
        <taxon>Metazoa</taxon>
        <taxon>Ecdysozoa</taxon>
        <taxon>Arthropoda</taxon>
        <taxon>Chelicerata</taxon>
        <taxon>Arachnida</taxon>
        <taxon>Araneae</taxon>
        <taxon>Araneomorphae</taxon>
        <taxon>Entelegynae</taxon>
        <taxon>Araneoidea</taxon>
        <taxon>Araneidae</taxon>
        <taxon>Araneus</taxon>
    </lineage>
</organism>
<dbReference type="EMBL" id="BGPR01000416">
    <property type="protein sequence ID" value="GBM19099.1"/>
    <property type="molecule type" value="Genomic_DNA"/>
</dbReference>
<dbReference type="Proteomes" id="UP000499080">
    <property type="component" value="Unassembled WGS sequence"/>
</dbReference>
<dbReference type="GO" id="GO:0005634">
    <property type="term" value="C:nucleus"/>
    <property type="evidence" value="ECO:0007669"/>
    <property type="project" value="TreeGrafter"/>
</dbReference>
<evidence type="ECO:0000313" key="9">
    <source>
        <dbReference type="EMBL" id="GBM19099.1"/>
    </source>
</evidence>
<dbReference type="PROSITE" id="PS50089">
    <property type="entry name" value="ZF_RING_2"/>
    <property type="match status" value="1"/>
</dbReference>
<keyword evidence="10" id="KW-1185">Reference proteome</keyword>
<keyword evidence="3" id="KW-0862">Zinc</keyword>
<evidence type="ECO:0000259" key="8">
    <source>
        <dbReference type="PROSITE" id="PS50812"/>
    </source>
</evidence>
<gene>
    <name evidence="9" type="primary">ZMYND8_0</name>
    <name evidence="9" type="ORF">AVEN_236919_1</name>
</gene>
<dbReference type="GO" id="GO:0008270">
    <property type="term" value="F:zinc ion binding"/>
    <property type="evidence" value="ECO:0007669"/>
    <property type="project" value="UniProtKB-KW"/>
</dbReference>